<name>A0AAW4NTG9_9BACT</name>
<dbReference type="Proteomes" id="UP001196873">
    <property type="component" value="Unassembled WGS sequence"/>
</dbReference>
<dbReference type="SMART" id="SM00479">
    <property type="entry name" value="EXOIII"/>
    <property type="match status" value="1"/>
</dbReference>
<dbReference type="GO" id="GO:0005829">
    <property type="term" value="C:cytosol"/>
    <property type="evidence" value="ECO:0007669"/>
    <property type="project" value="TreeGrafter"/>
</dbReference>
<dbReference type="RefSeq" id="WP_219426655.1">
    <property type="nucleotide sequence ID" value="NZ_CAUVMP010000009.1"/>
</dbReference>
<evidence type="ECO:0000313" key="3">
    <source>
        <dbReference type="Proteomes" id="UP001196873"/>
    </source>
</evidence>
<dbReference type="PANTHER" id="PTHR30231">
    <property type="entry name" value="DNA POLYMERASE III SUBUNIT EPSILON"/>
    <property type="match status" value="1"/>
</dbReference>
<dbReference type="AlphaFoldDB" id="A0AAW4NTG9"/>
<dbReference type="Pfam" id="PF00929">
    <property type="entry name" value="RNase_T"/>
    <property type="match status" value="1"/>
</dbReference>
<dbReference type="PROSITE" id="PS50172">
    <property type="entry name" value="BRCT"/>
    <property type="match status" value="1"/>
</dbReference>
<reference evidence="2" key="1">
    <citation type="submission" date="2021-07" db="EMBL/GenBank/DDBJ databases">
        <title>Genomic diversity and antimicrobial resistance of Prevotella spp. isolated from chronic lung disease airways.</title>
        <authorList>
            <person name="Webb K.A."/>
            <person name="Olagoke O.S."/>
            <person name="Baird T."/>
            <person name="Neill J."/>
            <person name="Pham A."/>
            <person name="Wells T.J."/>
            <person name="Ramsay K.A."/>
            <person name="Bell S.C."/>
            <person name="Sarovich D.S."/>
            <person name="Price E.P."/>
        </authorList>
    </citation>
    <scope>NUCLEOTIDE SEQUENCE</scope>
    <source>
        <strain evidence="2">SCHI0047.S.3</strain>
    </source>
</reference>
<organism evidence="2 3">
    <name type="scientific">Segatella salivae</name>
    <dbReference type="NCBI Taxonomy" id="228604"/>
    <lineage>
        <taxon>Bacteria</taxon>
        <taxon>Pseudomonadati</taxon>
        <taxon>Bacteroidota</taxon>
        <taxon>Bacteroidia</taxon>
        <taxon>Bacteroidales</taxon>
        <taxon>Prevotellaceae</taxon>
        <taxon>Segatella</taxon>
    </lineage>
</organism>
<dbReference type="CDD" id="cd17748">
    <property type="entry name" value="BRCT_DNA_ligase_like"/>
    <property type="match status" value="1"/>
</dbReference>
<dbReference type="InterPro" id="IPR013520">
    <property type="entry name" value="Ribonucl_H"/>
</dbReference>
<comment type="caution">
    <text evidence="2">The sequence shown here is derived from an EMBL/GenBank/DDBJ whole genome shotgun (WGS) entry which is preliminary data.</text>
</comment>
<evidence type="ECO:0000313" key="2">
    <source>
        <dbReference type="EMBL" id="MBW4866698.1"/>
    </source>
</evidence>
<accession>A0AAW4NTG9</accession>
<protein>
    <submittedName>
        <fullName evidence="2">3'-5' exoribonuclease</fullName>
    </submittedName>
</protein>
<dbReference type="InterPro" id="IPR001357">
    <property type="entry name" value="BRCT_dom"/>
</dbReference>
<dbReference type="EMBL" id="JAHXRF010000020">
    <property type="protein sequence ID" value="MBW4866698.1"/>
    <property type="molecule type" value="Genomic_DNA"/>
</dbReference>
<dbReference type="PANTHER" id="PTHR30231:SF42">
    <property type="entry name" value="EXONUCLEASE"/>
    <property type="match status" value="1"/>
</dbReference>
<dbReference type="GO" id="GO:0006259">
    <property type="term" value="P:DNA metabolic process"/>
    <property type="evidence" value="ECO:0007669"/>
    <property type="project" value="UniProtKB-ARBA"/>
</dbReference>
<gene>
    <name evidence="2" type="ORF">KZY68_11965</name>
</gene>
<dbReference type="Pfam" id="PF00533">
    <property type="entry name" value="BRCT"/>
    <property type="match status" value="1"/>
</dbReference>
<evidence type="ECO:0000259" key="1">
    <source>
        <dbReference type="PROSITE" id="PS50172"/>
    </source>
</evidence>
<sequence>MEKHTFTVIDIETMTPERTSACALGLVRVENDVIVQKFYSLIKPIPDDRTVTNTHVHGITPEMVENAPTFQELWPTIEHYISGQVLAAHNTSFDLDVLEKVSLHYGITISIPGIVDTFTLTQLSLEETCKVLHVDLGKHHDALCDATACAEIILVLSGVELPRPTESIPHFVKPKEKTLKKETKQPLSPEEVENKETPFFMKRVVLTGNLETFPARETIAEVLKAYGADINTSISKRTDIVIVGKGAGPSKMQKIEELQAQGHNLRVIEEPELLSIMKEFNIEF</sequence>
<feature type="domain" description="BRCT" evidence="1">
    <location>
        <begin position="194"/>
        <end position="279"/>
    </location>
</feature>
<proteinExistence type="predicted"/>
<dbReference type="GO" id="GO:0008408">
    <property type="term" value="F:3'-5' exonuclease activity"/>
    <property type="evidence" value="ECO:0007669"/>
    <property type="project" value="TreeGrafter"/>
</dbReference>